<dbReference type="GO" id="GO:0016491">
    <property type="term" value="F:oxidoreductase activity"/>
    <property type="evidence" value="ECO:0007669"/>
    <property type="project" value="UniProtKB-KW"/>
</dbReference>
<dbReference type="GO" id="GO:0051536">
    <property type="term" value="F:iron-sulfur cluster binding"/>
    <property type="evidence" value="ECO:0007669"/>
    <property type="project" value="InterPro"/>
</dbReference>
<proteinExistence type="predicted"/>
<feature type="domain" description="NADH:ubiquinone oxidoreductase-like 20kDa subunit" evidence="2">
    <location>
        <begin position="11"/>
        <end position="138"/>
    </location>
</feature>
<dbReference type="InterPro" id="IPR006137">
    <property type="entry name" value="NADH_UbQ_OxRdtase-like_20kDa"/>
</dbReference>
<dbReference type="AlphaFoldDB" id="A0A1Z1WQD6"/>
<dbReference type="SUPFAM" id="SSF56770">
    <property type="entry name" value="HydA/Nqo6-like"/>
    <property type="match status" value="1"/>
</dbReference>
<dbReference type="PANTHER" id="PTHR42845">
    <property type="entry name" value="COENZYME F420-REDUCING HYDROGENASE, GAMMA SUBUNIT"/>
    <property type="match status" value="1"/>
</dbReference>
<dbReference type="Proteomes" id="UP000195880">
    <property type="component" value="Chromosome"/>
</dbReference>
<gene>
    <name evidence="3" type="ORF">SMD44_08104</name>
</gene>
<evidence type="ECO:0000259" key="2">
    <source>
        <dbReference type="Pfam" id="PF01058"/>
    </source>
</evidence>
<reference evidence="3 4" key="1">
    <citation type="submission" date="2017-05" db="EMBL/GenBank/DDBJ databases">
        <title>Streptomyces alboflavus Genome sequencing and assembly.</title>
        <authorList>
            <person name="Wang Y."/>
            <person name="Du B."/>
            <person name="Ding Y."/>
            <person name="Liu H."/>
            <person name="Hou Q."/>
            <person name="Liu K."/>
            <person name="Wang C."/>
            <person name="Yao L."/>
        </authorList>
    </citation>
    <scope>NUCLEOTIDE SEQUENCE [LARGE SCALE GENOMIC DNA]</scope>
    <source>
        <strain evidence="3 4">MDJK44</strain>
    </source>
</reference>
<protein>
    <submittedName>
        <fullName evidence="3">Oxidoreductase</fullName>
    </submittedName>
</protein>
<name>A0A1Z1WQD6_9ACTN</name>
<evidence type="ECO:0000256" key="1">
    <source>
        <dbReference type="ARBA" id="ARBA00023002"/>
    </source>
</evidence>
<evidence type="ECO:0000313" key="4">
    <source>
        <dbReference type="Proteomes" id="UP000195880"/>
    </source>
</evidence>
<keyword evidence="4" id="KW-1185">Reference proteome</keyword>
<evidence type="ECO:0000313" key="3">
    <source>
        <dbReference type="EMBL" id="ARX88617.1"/>
    </source>
</evidence>
<dbReference type="InterPro" id="IPR037024">
    <property type="entry name" value="NiFe_Hase_small_N_sf"/>
</dbReference>
<dbReference type="InterPro" id="IPR051349">
    <property type="entry name" value="Hydrogenase_assoc-protein"/>
</dbReference>
<organism evidence="3 4">
    <name type="scientific">Streptomyces alboflavus</name>
    <dbReference type="NCBI Taxonomy" id="67267"/>
    <lineage>
        <taxon>Bacteria</taxon>
        <taxon>Bacillati</taxon>
        <taxon>Actinomycetota</taxon>
        <taxon>Actinomycetes</taxon>
        <taxon>Kitasatosporales</taxon>
        <taxon>Streptomycetaceae</taxon>
        <taxon>Streptomyces</taxon>
    </lineage>
</organism>
<keyword evidence="1" id="KW-0560">Oxidoreductase</keyword>
<dbReference type="EMBL" id="CP021748">
    <property type="protein sequence ID" value="ARX88617.1"/>
    <property type="molecule type" value="Genomic_DNA"/>
</dbReference>
<sequence length="237" mass="25447">MRRLPAHLTLDCEDELLGLAGQLEITHFLEASSAIRPGPYDVALVEGSVTTSADAERVRRIRAESRRLITIGACATAGGIQALRNFTDVEEFRRVVYARPDYIDTLATSTPVSAHVTVDFALRGCPVDRGQLLEVLTAHLAGRKPDIPNHSVCFACKRRGTVCVTVAHGTPCLGPVTHAGCGAICPAYGRGCYGCFGPSGSANLPALIPLLRRDGLDRPGVERLLRTFNAPAFEEEL</sequence>
<dbReference type="Gene3D" id="3.40.50.700">
    <property type="entry name" value="NADH:ubiquinone oxidoreductase-like, 20kDa subunit"/>
    <property type="match status" value="1"/>
</dbReference>
<dbReference type="Pfam" id="PF01058">
    <property type="entry name" value="Oxidored_q6"/>
    <property type="match status" value="1"/>
</dbReference>
<accession>A0A1Z1WQD6</accession>
<dbReference type="KEGG" id="salf:SMD44_08104"/>
<dbReference type="PANTHER" id="PTHR42845:SF3">
    <property type="entry name" value="CYTOSOLIC NIFE-HYDROGENASE, DELTA SUBUNIT"/>
    <property type="match status" value="1"/>
</dbReference>